<comment type="caution">
    <text evidence="2">The sequence shown here is derived from an EMBL/GenBank/DDBJ whole genome shotgun (WGS) entry which is preliminary data.</text>
</comment>
<dbReference type="EMBL" id="JABJWZ010000348">
    <property type="protein sequence ID" value="MBB1256373.1"/>
    <property type="molecule type" value="Genomic_DNA"/>
</dbReference>
<feature type="region of interest" description="Disordered" evidence="1">
    <location>
        <begin position="65"/>
        <end position="98"/>
    </location>
</feature>
<sequence>MPRRRSRYAAECADADKPIMLDEFRVPWYVVIEQSRRFVEEWKEERRAQRMRRLQVLEAGDGVEMVDGVELPPTGAAPSGWASVGGGSGVDQGSVQVL</sequence>
<dbReference type="AlphaFoldDB" id="A0A7W3WPY2"/>
<gene>
    <name evidence="2" type="ORF">H3146_23895</name>
</gene>
<evidence type="ECO:0000313" key="3">
    <source>
        <dbReference type="Proteomes" id="UP000525686"/>
    </source>
</evidence>
<reference evidence="3" key="1">
    <citation type="submission" date="2020-05" db="EMBL/GenBank/DDBJ databases">
        <title>Classification of alakaliphilic streptomycetes isolated from an alkaline soil next to Lonar Crater, India and a proposal for the recognition of Streptomyces alkaliterrae sp. nov.</title>
        <authorList>
            <person name="Golinska P."/>
        </authorList>
    </citation>
    <scope>NUCLEOTIDE SEQUENCE [LARGE SCALE GENOMIC DNA]</scope>
    <source>
        <strain evidence="3">OF3</strain>
    </source>
</reference>
<accession>A0A7W3WPY2</accession>
<protein>
    <submittedName>
        <fullName evidence="2">Uncharacterized protein</fullName>
    </submittedName>
</protein>
<name>A0A7W3WPY2_9ACTN</name>
<evidence type="ECO:0000256" key="1">
    <source>
        <dbReference type="SAM" id="MobiDB-lite"/>
    </source>
</evidence>
<organism evidence="2 3">
    <name type="scientific">Streptomyces alkaliterrae</name>
    <dbReference type="NCBI Taxonomy" id="2213162"/>
    <lineage>
        <taxon>Bacteria</taxon>
        <taxon>Bacillati</taxon>
        <taxon>Actinomycetota</taxon>
        <taxon>Actinomycetes</taxon>
        <taxon>Kitasatosporales</taxon>
        <taxon>Streptomycetaceae</taxon>
        <taxon>Streptomyces</taxon>
    </lineage>
</organism>
<proteinExistence type="predicted"/>
<dbReference type="RefSeq" id="WP_181355421.1">
    <property type="nucleotide sequence ID" value="NZ_JABJWZ010000348.1"/>
</dbReference>
<evidence type="ECO:0000313" key="2">
    <source>
        <dbReference type="EMBL" id="MBB1256373.1"/>
    </source>
</evidence>
<dbReference type="Proteomes" id="UP000525686">
    <property type="component" value="Unassembled WGS sequence"/>
</dbReference>